<keyword evidence="4" id="KW-1133">Transmembrane helix</keyword>
<gene>
    <name evidence="5" type="ORF">IFM89_030948</name>
</gene>
<dbReference type="GO" id="GO:1990904">
    <property type="term" value="C:ribonucleoprotein complex"/>
    <property type="evidence" value="ECO:0007669"/>
    <property type="project" value="UniProtKB-KW"/>
</dbReference>
<sequence>MMHTLVSATTLQKSIAEEFDYNFGPTIVIILAIFYFILFYFLHQEIAKKVGEVIAKTYLEKGIQKVVFDRGGYPYHGRTETRNNGRSN</sequence>
<keyword evidence="4" id="KW-0812">Transmembrane</keyword>
<dbReference type="InterPro" id="IPR057268">
    <property type="entry name" value="Ribosomal_L18"/>
</dbReference>
<evidence type="ECO:0000313" key="6">
    <source>
        <dbReference type="Proteomes" id="UP000631114"/>
    </source>
</evidence>
<protein>
    <submittedName>
        <fullName evidence="5">Uncharacterized protein</fullName>
    </submittedName>
</protein>
<evidence type="ECO:0000313" key="5">
    <source>
        <dbReference type="EMBL" id="KAF9626101.1"/>
    </source>
</evidence>
<organism evidence="5 6">
    <name type="scientific">Coptis chinensis</name>
    <dbReference type="NCBI Taxonomy" id="261450"/>
    <lineage>
        <taxon>Eukaryota</taxon>
        <taxon>Viridiplantae</taxon>
        <taxon>Streptophyta</taxon>
        <taxon>Embryophyta</taxon>
        <taxon>Tracheophyta</taxon>
        <taxon>Spermatophyta</taxon>
        <taxon>Magnoliopsida</taxon>
        <taxon>Ranunculales</taxon>
        <taxon>Ranunculaceae</taxon>
        <taxon>Coptidoideae</taxon>
        <taxon>Coptis</taxon>
    </lineage>
</organism>
<comment type="caution">
    <text evidence="5">The sequence shown here is derived from an EMBL/GenBank/DDBJ whole genome shotgun (WGS) entry which is preliminary data.</text>
</comment>
<keyword evidence="3" id="KW-0687">Ribonucleoprotein</keyword>
<keyword evidence="2" id="KW-0689">Ribosomal protein</keyword>
<dbReference type="Gene3D" id="3.30.420.100">
    <property type="match status" value="1"/>
</dbReference>
<comment type="similarity">
    <text evidence="1">Belongs to the universal ribosomal protein uL18 family.</text>
</comment>
<dbReference type="GO" id="GO:0003735">
    <property type="term" value="F:structural constituent of ribosome"/>
    <property type="evidence" value="ECO:0007669"/>
    <property type="project" value="InterPro"/>
</dbReference>
<dbReference type="GO" id="GO:0006412">
    <property type="term" value="P:translation"/>
    <property type="evidence" value="ECO:0007669"/>
    <property type="project" value="InterPro"/>
</dbReference>
<evidence type="ECO:0000256" key="1">
    <source>
        <dbReference type="ARBA" id="ARBA00007116"/>
    </source>
</evidence>
<accession>A0A835IXW0</accession>
<evidence type="ECO:0000256" key="2">
    <source>
        <dbReference type="ARBA" id="ARBA00022980"/>
    </source>
</evidence>
<dbReference type="EMBL" id="JADFTS010000001">
    <property type="protein sequence ID" value="KAF9626101.1"/>
    <property type="molecule type" value="Genomic_DNA"/>
</dbReference>
<dbReference type="CDD" id="cd00432">
    <property type="entry name" value="Ribosomal_L18_L5e"/>
    <property type="match status" value="1"/>
</dbReference>
<evidence type="ECO:0000256" key="3">
    <source>
        <dbReference type="ARBA" id="ARBA00023274"/>
    </source>
</evidence>
<reference evidence="5 6" key="1">
    <citation type="submission" date="2020-10" db="EMBL/GenBank/DDBJ databases">
        <title>The Coptis chinensis genome and diversification of protoberbering-type alkaloids.</title>
        <authorList>
            <person name="Wang B."/>
            <person name="Shu S."/>
            <person name="Song C."/>
            <person name="Liu Y."/>
        </authorList>
    </citation>
    <scope>NUCLEOTIDE SEQUENCE [LARGE SCALE GENOMIC DNA]</scope>
    <source>
        <strain evidence="5">HL-2020</strain>
        <tissue evidence="5">Leaf</tissue>
    </source>
</reference>
<feature type="transmembrane region" description="Helical" evidence="4">
    <location>
        <begin position="26"/>
        <end position="42"/>
    </location>
</feature>
<evidence type="ECO:0000256" key="4">
    <source>
        <dbReference type="SAM" id="Phobius"/>
    </source>
</evidence>
<dbReference type="InterPro" id="IPR005484">
    <property type="entry name" value="Ribosomal_uL18_bac/plant/anim"/>
</dbReference>
<proteinExistence type="inferred from homology"/>
<keyword evidence="4" id="KW-0472">Membrane</keyword>
<dbReference type="Proteomes" id="UP000631114">
    <property type="component" value="Unassembled WGS sequence"/>
</dbReference>
<dbReference type="OrthoDB" id="1932324at2759"/>
<dbReference type="AlphaFoldDB" id="A0A835IXW0"/>
<keyword evidence="6" id="KW-1185">Reference proteome</keyword>
<dbReference type="Pfam" id="PF00861">
    <property type="entry name" value="Ribosomal_L18p"/>
    <property type="match status" value="1"/>
</dbReference>
<dbReference type="SUPFAM" id="SSF53137">
    <property type="entry name" value="Translational machinery components"/>
    <property type="match status" value="1"/>
</dbReference>
<name>A0A835IXW0_9MAGN</name>
<dbReference type="GO" id="GO:0005840">
    <property type="term" value="C:ribosome"/>
    <property type="evidence" value="ECO:0007669"/>
    <property type="project" value="UniProtKB-KW"/>
</dbReference>